<evidence type="ECO:0000256" key="1">
    <source>
        <dbReference type="ARBA" id="ARBA00001974"/>
    </source>
</evidence>
<dbReference type="InterPro" id="IPR036318">
    <property type="entry name" value="FAD-bd_PCMH-like_sf"/>
</dbReference>
<dbReference type="Proteomes" id="UP000002714">
    <property type="component" value="Chromosome"/>
</dbReference>
<dbReference type="UniPathway" id="UPA00219"/>
<keyword evidence="11 19" id="KW-0521">NADP</keyword>
<dbReference type="NCBIfam" id="NF010479">
    <property type="entry name" value="PRK13904.1"/>
    <property type="match status" value="1"/>
</dbReference>
<proteinExistence type="inferred from homology"/>
<evidence type="ECO:0000256" key="7">
    <source>
        <dbReference type="ARBA" id="ARBA00022490"/>
    </source>
</evidence>
<comment type="subcellular location">
    <subcellularLocation>
        <location evidence="3 19">Cytoplasm</location>
    </subcellularLocation>
</comment>
<keyword evidence="7 19" id="KW-0963">Cytoplasm</keyword>
<evidence type="ECO:0000256" key="19">
    <source>
        <dbReference type="HAMAP-Rule" id="MF_00037"/>
    </source>
</evidence>
<evidence type="ECO:0000256" key="13">
    <source>
        <dbReference type="ARBA" id="ARBA00022984"/>
    </source>
</evidence>
<evidence type="ECO:0000313" key="21">
    <source>
        <dbReference type="EMBL" id="ABB45280.1"/>
    </source>
</evidence>
<name>Q30P01_SULDN</name>
<dbReference type="OrthoDB" id="9804753at2"/>
<keyword evidence="16 19" id="KW-0961">Cell wall biogenesis/degradation</keyword>
<keyword evidence="15 19" id="KW-0131">Cell cycle</keyword>
<evidence type="ECO:0000256" key="3">
    <source>
        <dbReference type="ARBA" id="ARBA00004496"/>
    </source>
</evidence>
<dbReference type="GO" id="GO:0005829">
    <property type="term" value="C:cytosol"/>
    <property type="evidence" value="ECO:0007669"/>
    <property type="project" value="TreeGrafter"/>
</dbReference>
<dbReference type="Gene3D" id="3.90.78.10">
    <property type="entry name" value="UDP-N-acetylenolpyruvoylglucosamine reductase, C-terminal domain"/>
    <property type="match status" value="1"/>
</dbReference>
<dbReference type="Pfam" id="PF02873">
    <property type="entry name" value="MurB_C"/>
    <property type="match status" value="1"/>
</dbReference>
<comment type="pathway">
    <text evidence="4 19">Cell wall biogenesis; peptidoglycan biosynthesis.</text>
</comment>
<dbReference type="GO" id="GO:0071555">
    <property type="term" value="P:cell wall organization"/>
    <property type="evidence" value="ECO:0007669"/>
    <property type="project" value="UniProtKB-KW"/>
</dbReference>
<dbReference type="InterPro" id="IPR003170">
    <property type="entry name" value="MurB"/>
</dbReference>
<dbReference type="InterPro" id="IPR016169">
    <property type="entry name" value="FAD-bd_PCMH_sub2"/>
</dbReference>
<feature type="active site" evidence="19">
    <location>
        <position position="254"/>
    </location>
</feature>
<keyword evidence="13 19" id="KW-0573">Peptidoglycan synthesis</keyword>
<dbReference type="PANTHER" id="PTHR21071">
    <property type="entry name" value="UDP-N-ACETYLENOLPYRUVOYLGLUCOSAMINE REDUCTASE"/>
    <property type="match status" value="1"/>
</dbReference>
<dbReference type="AlphaFoldDB" id="Q30P01"/>
<comment type="function">
    <text evidence="2 19">Cell wall formation.</text>
</comment>
<comment type="catalytic activity">
    <reaction evidence="18 19">
        <text>UDP-N-acetyl-alpha-D-muramate + NADP(+) = UDP-N-acetyl-3-O-(1-carboxyvinyl)-alpha-D-glucosamine + NADPH + H(+)</text>
        <dbReference type="Rhea" id="RHEA:12248"/>
        <dbReference type="ChEBI" id="CHEBI:15378"/>
        <dbReference type="ChEBI" id="CHEBI:57783"/>
        <dbReference type="ChEBI" id="CHEBI:58349"/>
        <dbReference type="ChEBI" id="CHEBI:68483"/>
        <dbReference type="ChEBI" id="CHEBI:70757"/>
        <dbReference type="EC" id="1.3.1.98"/>
    </reaction>
</comment>
<dbReference type="InterPro" id="IPR036635">
    <property type="entry name" value="MurB_C_sf"/>
</dbReference>
<dbReference type="KEGG" id="tdn:Suden_2006"/>
<dbReference type="SUPFAM" id="SSF56176">
    <property type="entry name" value="FAD-binding/transporter-associated domain-like"/>
    <property type="match status" value="1"/>
</dbReference>
<evidence type="ECO:0000256" key="14">
    <source>
        <dbReference type="ARBA" id="ARBA00023002"/>
    </source>
</evidence>
<dbReference type="NCBIfam" id="TIGR00179">
    <property type="entry name" value="murB"/>
    <property type="match status" value="1"/>
</dbReference>
<dbReference type="EC" id="1.3.1.98" evidence="5 19"/>
<evidence type="ECO:0000256" key="2">
    <source>
        <dbReference type="ARBA" id="ARBA00003921"/>
    </source>
</evidence>
<dbReference type="GO" id="GO:0009252">
    <property type="term" value="P:peptidoglycan biosynthetic process"/>
    <property type="evidence" value="ECO:0007669"/>
    <property type="project" value="UniProtKB-UniRule"/>
</dbReference>
<keyword evidence="8 19" id="KW-0132">Cell division</keyword>
<keyword evidence="14 19" id="KW-0560">Oxidoreductase</keyword>
<dbReference type="InterPro" id="IPR011601">
    <property type="entry name" value="MurB_C"/>
</dbReference>
<evidence type="ECO:0000256" key="6">
    <source>
        <dbReference type="ARBA" id="ARBA00015188"/>
    </source>
</evidence>
<dbReference type="GO" id="GO:0051301">
    <property type="term" value="P:cell division"/>
    <property type="evidence" value="ECO:0007669"/>
    <property type="project" value="UniProtKB-KW"/>
</dbReference>
<evidence type="ECO:0000256" key="4">
    <source>
        <dbReference type="ARBA" id="ARBA00004752"/>
    </source>
</evidence>
<feature type="active site" description="Proton donor" evidence="19">
    <location>
        <position position="184"/>
    </location>
</feature>
<dbReference type="EMBL" id="CP000153">
    <property type="protein sequence ID" value="ABB45280.1"/>
    <property type="molecule type" value="Genomic_DNA"/>
</dbReference>
<dbReference type="Gene3D" id="3.30.465.10">
    <property type="match status" value="1"/>
</dbReference>
<evidence type="ECO:0000256" key="9">
    <source>
        <dbReference type="ARBA" id="ARBA00022630"/>
    </source>
</evidence>
<evidence type="ECO:0000256" key="15">
    <source>
        <dbReference type="ARBA" id="ARBA00023306"/>
    </source>
</evidence>
<evidence type="ECO:0000256" key="12">
    <source>
        <dbReference type="ARBA" id="ARBA00022960"/>
    </source>
</evidence>
<evidence type="ECO:0000256" key="17">
    <source>
        <dbReference type="ARBA" id="ARBA00031026"/>
    </source>
</evidence>
<feature type="domain" description="UDP-N-acetylenolpyruvoylglucosamine reductase C-terminal" evidence="20">
    <location>
        <begin position="164"/>
        <end position="257"/>
    </location>
</feature>
<comment type="cofactor">
    <cofactor evidence="1 19">
        <name>FAD</name>
        <dbReference type="ChEBI" id="CHEBI:57692"/>
    </cofactor>
</comment>
<dbReference type="eggNOG" id="COG0812">
    <property type="taxonomic scope" value="Bacteria"/>
</dbReference>
<evidence type="ECO:0000313" key="22">
    <source>
        <dbReference type="Proteomes" id="UP000002714"/>
    </source>
</evidence>
<sequence length="270" mass="30243">MKKQSINFSKFSSIKIGGSFDVSILEDCSTPYEDSYLIGSCNNILVGTNPPPLLKLSKKYDFIKIENNTLKIGAATPSGKIASFCKKNNIANFEFLSHLPGTLGGLVFMNAGLKEYEIFNNLISITTCKGDFLKDEIEYGYRFTNIKSPILEATFELESGFLKERVELFKKMRQNQPSTPSAGSCFKNPKGDYAGRLIEAVGLKGLSVGAMEFSKEHANFLVNHGDATFDDAIYLIQEAQRRVLNEFGIWLECEIVILDIRYMMEFKTPN</sequence>
<keyword evidence="9 19" id="KW-0285">Flavoprotein</keyword>
<evidence type="ECO:0000256" key="16">
    <source>
        <dbReference type="ARBA" id="ARBA00023316"/>
    </source>
</evidence>
<dbReference type="STRING" id="326298.Suden_2006"/>
<dbReference type="GO" id="GO:0008762">
    <property type="term" value="F:UDP-N-acetylmuramate dehydrogenase activity"/>
    <property type="evidence" value="ECO:0007669"/>
    <property type="project" value="UniProtKB-UniRule"/>
</dbReference>
<dbReference type="RefSeq" id="WP_011373620.1">
    <property type="nucleotide sequence ID" value="NC_007575.1"/>
</dbReference>
<keyword evidence="12 19" id="KW-0133">Cell shape</keyword>
<evidence type="ECO:0000256" key="5">
    <source>
        <dbReference type="ARBA" id="ARBA00012518"/>
    </source>
</evidence>
<dbReference type="GO" id="GO:0050660">
    <property type="term" value="F:flavin adenine dinucleotide binding"/>
    <property type="evidence" value="ECO:0007669"/>
    <property type="project" value="InterPro"/>
</dbReference>
<evidence type="ECO:0000256" key="11">
    <source>
        <dbReference type="ARBA" id="ARBA00022857"/>
    </source>
</evidence>
<dbReference type="HOGENOM" id="CLU_035304_1_1_7"/>
<accession>Q30P01</accession>
<keyword evidence="10 19" id="KW-0274">FAD</keyword>
<dbReference type="HAMAP" id="MF_00037">
    <property type="entry name" value="MurB"/>
    <property type="match status" value="1"/>
</dbReference>
<keyword evidence="22" id="KW-1185">Reference proteome</keyword>
<organism evidence="21 22">
    <name type="scientific">Sulfurimonas denitrificans (strain ATCC 33889 / DSM 1251)</name>
    <name type="common">Thiomicrospira denitrificans (strain ATCC 33889 / DSM 1251)</name>
    <dbReference type="NCBI Taxonomy" id="326298"/>
    <lineage>
        <taxon>Bacteria</taxon>
        <taxon>Pseudomonadati</taxon>
        <taxon>Campylobacterota</taxon>
        <taxon>Epsilonproteobacteria</taxon>
        <taxon>Campylobacterales</taxon>
        <taxon>Sulfurimonadaceae</taxon>
        <taxon>Sulfurimonas</taxon>
    </lineage>
</organism>
<gene>
    <name evidence="19" type="primary">murB</name>
    <name evidence="21" type="ordered locus">Suden_2006</name>
</gene>
<comment type="similarity">
    <text evidence="19">Belongs to the MurB family.</text>
</comment>
<evidence type="ECO:0000259" key="20">
    <source>
        <dbReference type="Pfam" id="PF02873"/>
    </source>
</evidence>
<evidence type="ECO:0000256" key="8">
    <source>
        <dbReference type="ARBA" id="ARBA00022618"/>
    </source>
</evidence>
<dbReference type="PANTHER" id="PTHR21071:SF4">
    <property type="entry name" value="UDP-N-ACETYLENOLPYRUVOYLGLUCOSAMINE REDUCTASE"/>
    <property type="match status" value="1"/>
</dbReference>
<evidence type="ECO:0000256" key="18">
    <source>
        <dbReference type="ARBA" id="ARBA00048914"/>
    </source>
</evidence>
<dbReference type="GO" id="GO:0008360">
    <property type="term" value="P:regulation of cell shape"/>
    <property type="evidence" value="ECO:0007669"/>
    <property type="project" value="UniProtKB-KW"/>
</dbReference>
<feature type="active site" evidence="19">
    <location>
        <position position="142"/>
    </location>
</feature>
<reference evidence="21 22" key="1">
    <citation type="journal article" date="2008" name="Appl. Environ. Microbiol.">
        <title>Genome of the epsilonproteobacterial chemolithoautotroph Sulfurimonas denitrificans.</title>
        <authorList>
            <person name="Sievert S.M."/>
            <person name="Scott K.M."/>
            <person name="Klotz M.G."/>
            <person name="Chain P.S.G."/>
            <person name="Hauser L.J."/>
            <person name="Hemp J."/>
            <person name="Huegler M."/>
            <person name="Land M."/>
            <person name="Lapidus A."/>
            <person name="Larimer F.W."/>
            <person name="Lucas S."/>
            <person name="Malfatti S.A."/>
            <person name="Meyer F."/>
            <person name="Paulsen I.T."/>
            <person name="Ren Q."/>
            <person name="Simon J."/>
            <person name="Bailey K."/>
            <person name="Diaz E."/>
            <person name="Fitzpatrick K.A."/>
            <person name="Glover B."/>
            <person name="Gwatney N."/>
            <person name="Korajkic A."/>
            <person name="Long A."/>
            <person name="Mobberley J.M."/>
            <person name="Pantry S.N."/>
            <person name="Pazder G."/>
            <person name="Peterson S."/>
            <person name="Quintanilla J.D."/>
            <person name="Sprinkle R."/>
            <person name="Stephens J."/>
            <person name="Thomas P."/>
            <person name="Vaughn R."/>
            <person name="Weber M.J."/>
            <person name="Wooten L.L."/>
        </authorList>
    </citation>
    <scope>NUCLEOTIDE SEQUENCE [LARGE SCALE GENOMIC DNA]</scope>
    <source>
        <strain evidence="22">ATCC 33889 / DSM 1251</strain>
    </source>
</reference>
<dbReference type="SUPFAM" id="SSF56194">
    <property type="entry name" value="Uridine diphospho-N-Acetylenolpyruvylglucosamine reductase, MurB, C-terminal domain"/>
    <property type="match status" value="1"/>
</dbReference>
<protein>
    <recommendedName>
        <fullName evidence="6 19">UDP-N-acetylenolpyruvoylglucosamine reductase</fullName>
        <ecNumber evidence="5 19">1.3.1.98</ecNumber>
    </recommendedName>
    <alternativeName>
        <fullName evidence="17 19">UDP-N-acetylmuramate dehydrogenase</fullName>
    </alternativeName>
</protein>
<evidence type="ECO:0000256" key="10">
    <source>
        <dbReference type="ARBA" id="ARBA00022827"/>
    </source>
</evidence>